<evidence type="ECO:0000256" key="2">
    <source>
        <dbReference type="SAM" id="Phobius"/>
    </source>
</evidence>
<evidence type="ECO:0000256" key="1">
    <source>
        <dbReference type="SAM" id="MobiDB-lite"/>
    </source>
</evidence>
<keyword evidence="2" id="KW-0812">Transmembrane</keyword>
<reference evidence="3 4" key="1">
    <citation type="submission" date="2019-06" db="EMBL/GenBank/DDBJ databases">
        <title>Genomic Encyclopedia of Type Strains, Phase IV (KMG-V): Genome sequencing to study the core and pangenomes of soil and plant-associated prokaryotes.</title>
        <authorList>
            <person name="Whitman W."/>
        </authorList>
    </citation>
    <scope>NUCLEOTIDE SEQUENCE [LARGE SCALE GENOMIC DNA]</scope>
    <source>
        <strain evidence="3 4">BR 510</strain>
    </source>
</reference>
<feature type="compositionally biased region" description="Basic and acidic residues" evidence="1">
    <location>
        <begin position="50"/>
        <end position="64"/>
    </location>
</feature>
<comment type="caution">
    <text evidence="3">The sequence shown here is derived from an EMBL/GenBank/DDBJ whole genome shotgun (WGS) entry which is preliminary data.</text>
</comment>
<evidence type="ECO:0000313" key="4">
    <source>
        <dbReference type="Proteomes" id="UP000319949"/>
    </source>
</evidence>
<dbReference type="Proteomes" id="UP000319949">
    <property type="component" value="Unassembled WGS sequence"/>
</dbReference>
<dbReference type="EMBL" id="VITK01000002">
    <property type="protein sequence ID" value="TWB04581.1"/>
    <property type="molecule type" value="Genomic_DNA"/>
</dbReference>
<dbReference type="AlphaFoldDB" id="A0A560E5B8"/>
<protein>
    <submittedName>
        <fullName evidence="3">Uncharacterized protein</fullName>
    </submittedName>
</protein>
<keyword evidence="4" id="KW-1185">Reference proteome</keyword>
<keyword evidence="2" id="KW-0472">Membrane</keyword>
<feature type="transmembrane region" description="Helical" evidence="2">
    <location>
        <begin position="208"/>
        <end position="232"/>
    </location>
</feature>
<evidence type="ECO:0000313" key="3">
    <source>
        <dbReference type="EMBL" id="TWB04581.1"/>
    </source>
</evidence>
<name>A0A560E5B8_9BRAD</name>
<dbReference type="RefSeq" id="WP_145659730.1">
    <property type="nucleotide sequence ID" value="NZ_VITK01000002.1"/>
</dbReference>
<feature type="region of interest" description="Disordered" evidence="1">
    <location>
        <begin position="1"/>
        <end position="65"/>
    </location>
</feature>
<proteinExistence type="predicted"/>
<feature type="transmembrane region" description="Helical" evidence="2">
    <location>
        <begin position="176"/>
        <end position="196"/>
    </location>
</feature>
<feature type="transmembrane region" description="Helical" evidence="2">
    <location>
        <begin position="293"/>
        <end position="313"/>
    </location>
</feature>
<keyword evidence="2" id="KW-1133">Transmembrane helix</keyword>
<sequence length="322" mass="34981">MPTPDVTNGANPNVVALNPADDTTPAPIVPPREPVVDSPRVEPVTPAVEVKTEEAPPARLEDNPASHPVYYETVSVADDDASRLKFKRPPTAEPPPPAVRAMRRQVEDVSRLVRILFQDDAARREQFIGQLKEAAESGLVGPNSNVEIGLENLQDVKDGIADAYTAIRNKLWWANLVLLGAATACCIIASAGFFFWGTQSLWLATGGAPLYVAMGLMIFLGAMAGLFVEFIFRVNDDIPYDQLRAINPGRWKPLHRALNTTIVAAIFAAILAAKIFQVGVGGVLLNDFVTKSWLALVIGFVTGFSFPYVRDLVQQVRPVSRA</sequence>
<feature type="compositionally biased region" description="Polar residues" evidence="1">
    <location>
        <begin position="1"/>
        <end position="11"/>
    </location>
</feature>
<gene>
    <name evidence="3" type="ORF">FBZ96_1021060</name>
</gene>
<feature type="transmembrane region" description="Helical" evidence="2">
    <location>
        <begin position="253"/>
        <end position="273"/>
    </location>
</feature>
<accession>A0A560E5B8</accession>
<organism evidence="3 4">
    <name type="scientific">Bradyrhizobium stylosanthis</name>
    <dbReference type="NCBI Taxonomy" id="1803665"/>
    <lineage>
        <taxon>Bacteria</taxon>
        <taxon>Pseudomonadati</taxon>
        <taxon>Pseudomonadota</taxon>
        <taxon>Alphaproteobacteria</taxon>
        <taxon>Hyphomicrobiales</taxon>
        <taxon>Nitrobacteraceae</taxon>
        <taxon>Bradyrhizobium</taxon>
    </lineage>
</organism>